<name>A0A8S3HJU6_9BILA</name>
<protein>
    <submittedName>
        <fullName evidence="3">Uncharacterized protein</fullName>
    </submittedName>
</protein>
<feature type="region of interest" description="Disordered" evidence="1">
    <location>
        <begin position="1"/>
        <end position="20"/>
    </location>
</feature>
<evidence type="ECO:0000313" key="4">
    <source>
        <dbReference type="Proteomes" id="UP000681967"/>
    </source>
</evidence>
<gene>
    <name evidence="3" type="ORF">BYL167_LOCUS78925</name>
    <name evidence="2" type="ORF">GIL414_LOCUS23745</name>
</gene>
<comment type="caution">
    <text evidence="3">The sequence shown here is derived from an EMBL/GenBank/DDBJ whole genome shotgun (WGS) entry which is preliminary data.</text>
</comment>
<accession>A0A8S3HJU6</accession>
<evidence type="ECO:0000313" key="3">
    <source>
        <dbReference type="EMBL" id="CAF5180792.1"/>
    </source>
</evidence>
<dbReference type="EMBL" id="CAJOBH010290702">
    <property type="protein sequence ID" value="CAF5180792.1"/>
    <property type="molecule type" value="Genomic_DNA"/>
</dbReference>
<feature type="non-terminal residue" evidence="3">
    <location>
        <position position="1"/>
    </location>
</feature>
<evidence type="ECO:0000313" key="2">
    <source>
        <dbReference type="EMBL" id="CAF4252138.1"/>
    </source>
</evidence>
<dbReference type="Proteomes" id="UP000681720">
    <property type="component" value="Unassembled WGS sequence"/>
</dbReference>
<feature type="region of interest" description="Disordered" evidence="1">
    <location>
        <begin position="57"/>
        <end position="77"/>
    </location>
</feature>
<evidence type="ECO:0000256" key="1">
    <source>
        <dbReference type="SAM" id="MobiDB-lite"/>
    </source>
</evidence>
<proteinExistence type="predicted"/>
<organism evidence="3 4">
    <name type="scientific">Rotaria magnacalcarata</name>
    <dbReference type="NCBI Taxonomy" id="392030"/>
    <lineage>
        <taxon>Eukaryota</taxon>
        <taxon>Metazoa</taxon>
        <taxon>Spiralia</taxon>
        <taxon>Gnathifera</taxon>
        <taxon>Rotifera</taxon>
        <taxon>Eurotatoria</taxon>
        <taxon>Bdelloidea</taxon>
        <taxon>Philodinida</taxon>
        <taxon>Philodinidae</taxon>
        <taxon>Rotaria</taxon>
    </lineage>
</organism>
<dbReference type="Proteomes" id="UP000681967">
    <property type="component" value="Unassembled WGS sequence"/>
</dbReference>
<dbReference type="AlphaFoldDB" id="A0A8S3HJU6"/>
<feature type="compositionally biased region" description="Polar residues" evidence="1">
    <location>
        <begin position="57"/>
        <end position="71"/>
    </location>
</feature>
<sequence>RIQQSLMTTAQLSPASSSGFSPLMVASFNENLDTQSTGFDADRKSYTSTGKIFKVHNNTSFREKQPTTQTSSRKKTK</sequence>
<reference evidence="3" key="1">
    <citation type="submission" date="2021-02" db="EMBL/GenBank/DDBJ databases">
        <authorList>
            <person name="Nowell W R."/>
        </authorList>
    </citation>
    <scope>NUCLEOTIDE SEQUENCE</scope>
</reference>
<dbReference type="EMBL" id="CAJOBJ010027338">
    <property type="protein sequence ID" value="CAF4252138.1"/>
    <property type="molecule type" value="Genomic_DNA"/>
</dbReference>